<dbReference type="AlphaFoldDB" id="A0A840NEB4"/>
<dbReference type="PANTHER" id="PTHR43400:SF10">
    <property type="entry name" value="3-OXOSTEROID 1-DEHYDROGENASE"/>
    <property type="match status" value="1"/>
</dbReference>
<protein>
    <recommendedName>
        <fullName evidence="5">FAD-dependent oxidoreductase 2 FAD-binding domain-containing protein</fullName>
    </recommendedName>
</protein>
<organism evidence="6 7">
    <name type="scientific">Saccharopolyspora gloriosae</name>
    <dbReference type="NCBI Taxonomy" id="455344"/>
    <lineage>
        <taxon>Bacteria</taxon>
        <taxon>Bacillati</taxon>
        <taxon>Actinomycetota</taxon>
        <taxon>Actinomycetes</taxon>
        <taxon>Pseudonocardiales</taxon>
        <taxon>Pseudonocardiaceae</taxon>
        <taxon>Saccharopolyspora</taxon>
    </lineage>
</organism>
<proteinExistence type="predicted"/>
<dbReference type="InterPro" id="IPR036188">
    <property type="entry name" value="FAD/NAD-bd_sf"/>
</dbReference>
<evidence type="ECO:0000313" key="7">
    <source>
        <dbReference type="Proteomes" id="UP000580474"/>
    </source>
</evidence>
<sequence length="555" mass="59354">MLDPIRRTPAEAPSAAPDADVVVDREVDFLCIGGGLGGLAAAVRAAELGGEVLVAERSEFVGGVAAYSGGFVWVGGNPLQSPQDAPIDAVESYLDHVQGDRPVDRAARRDYLHDAREATAWFASAGVPLRTIPGAPDLYYPAPGSTAEGRLFECVVDGRELGPWREHLRPGPYYDVGVSRTEQYADSRRDERDADRLTHGVGLAAAFVREALVRRGVECLLESRARELLLDGTTVVGAVLDGPHGQVRVRARGGVLIAAGGYGGSPQGAELEDLPELVESAPPVVDGDSIALAEQTGAGLVRGADPFFSVGYAFPGEVHPGTDVPLVRPLLTHLGSPHSLIVNRDGRRFGDESYYGALISALRRFDARQRRWANVPCWFVVDDEFRRRYGIGPHAPGAPWPSSIPRADDLRELAGLIGVDENGLERTVAEFNRAADLGEDPEFGRGSLPFVRRTYGDPAHGPNPCLGALRTPPFHALELSLVGFGMGTLGLRIDRDARVLRRDGSPVDGLYATGNAAATRELRGYVTGLANARNYTYAYRAAGHASGRRAVPESP</sequence>
<dbReference type="InterPro" id="IPR027477">
    <property type="entry name" value="Succ_DH/fumarate_Rdtase_cat_sf"/>
</dbReference>
<evidence type="ECO:0000259" key="5">
    <source>
        <dbReference type="Pfam" id="PF00890"/>
    </source>
</evidence>
<feature type="domain" description="FAD-dependent oxidoreductase 2 FAD-binding" evidence="5">
    <location>
        <begin position="28"/>
        <end position="518"/>
    </location>
</feature>
<dbReference type="GO" id="GO:0033765">
    <property type="term" value="F:steroid dehydrogenase activity, acting on the CH-CH group of donors"/>
    <property type="evidence" value="ECO:0007669"/>
    <property type="project" value="UniProtKB-ARBA"/>
</dbReference>
<comment type="cofactor">
    <cofactor evidence="1">
        <name>FAD</name>
        <dbReference type="ChEBI" id="CHEBI:57692"/>
    </cofactor>
</comment>
<dbReference type="RefSeq" id="WP_184479824.1">
    <property type="nucleotide sequence ID" value="NZ_JACHIV010000001.1"/>
</dbReference>
<dbReference type="PANTHER" id="PTHR43400">
    <property type="entry name" value="FUMARATE REDUCTASE"/>
    <property type="match status" value="1"/>
</dbReference>
<gene>
    <name evidence="6" type="ORF">BJ969_003358</name>
</gene>
<reference evidence="6 7" key="1">
    <citation type="submission" date="2020-08" db="EMBL/GenBank/DDBJ databases">
        <title>Sequencing the genomes of 1000 actinobacteria strains.</title>
        <authorList>
            <person name="Klenk H.-P."/>
        </authorList>
    </citation>
    <scope>NUCLEOTIDE SEQUENCE [LARGE SCALE GENOMIC DNA]</scope>
    <source>
        <strain evidence="6 7">DSM 45582</strain>
    </source>
</reference>
<keyword evidence="2" id="KW-0285">Flavoprotein</keyword>
<evidence type="ECO:0000256" key="2">
    <source>
        <dbReference type="ARBA" id="ARBA00022630"/>
    </source>
</evidence>
<dbReference type="GO" id="GO:0008202">
    <property type="term" value="P:steroid metabolic process"/>
    <property type="evidence" value="ECO:0007669"/>
    <property type="project" value="UniProtKB-ARBA"/>
</dbReference>
<name>A0A840NEB4_9PSEU</name>
<keyword evidence="7" id="KW-1185">Reference proteome</keyword>
<accession>A0A840NEB4</accession>
<dbReference type="Gene3D" id="3.90.700.10">
    <property type="entry name" value="Succinate dehydrogenase/fumarate reductase flavoprotein, catalytic domain"/>
    <property type="match status" value="1"/>
</dbReference>
<evidence type="ECO:0000256" key="4">
    <source>
        <dbReference type="ARBA" id="ARBA00023002"/>
    </source>
</evidence>
<dbReference type="SUPFAM" id="SSF51905">
    <property type="entry name" value="FAD/NAD(P)-binding domain"/>
    <property type="match status" value="1"/>
</dbReference>
<dbReference type="Gene3D" id="3.50.50.60">
    <property type="entry name" value="FAD/NAD(P)-binding domain"/>
    <property type="match status" value="2"/>
</dbReference>
<evidence type="ECO:0000313" key="6">
    <source>
        <dbReference type="EMBL" id="MBB5070270.1"/>
    </source>
</evidence>
<evidence type="ECO:0000256" key="3">
    <source>
        <dbReference type="ARBA" id="ARBA00022827"/>
    </source>
</evidence>
<dbReference type="InterPro" id="IPR003953">
    <property type="entry name" value="FAD-dep_OxRdtase_2_FAD-bd"/>
</dbReference>
<comment type="caution">
    <text evidence="6">The sequence shown here is derived from an EMBL/GenBank/DDBJ whole genome shotgun (WGS) entry which is preliminary data.</text>
</comment>
<dbReference type="SUPFAM" id="SSF56425">
    <property type="entry name" value="Succinate dehydrogenase/fumarate reductase flavoprotein, catalytic domain"/>
    <property type="match status" value="1"/>
</dbReference>
<keyword evidence="4" id="KW-0560">Oxidoreductase</keyword>
<dbReference type="EMBL" id="JACHIV010000001">
    <property type="protein sequence ID" value="MBB5070270.1"/>
    <property type="molecule type" value="Genomic_DNA"/>
</dbReference>
<dbReference type="InterPro" id="IPR050315">
    <property type="entry name" value="FAD-oxidoreductase_2"/>
</dbReference>
<dbReference type="Proteomes" id="UP000580474">
    <property type="component" value="Unassembled WGS sequence"/>
</dbReference>
<dbReference type="Pfam" id="PF00890">
    <property type="entry name" value="FAD_binding_2"/>
    <property type="match status" value="1"/>
</dbReference>
<evidence type="ECO:0000256" key="1">
    <source>
        <dbReference type="ARBA" id="ARBA00001974"/>
    </source>
</evidence>
<keyword evidence="3" id="KW-0274">FAD</keyword>